<dbReference type="RefSeq" id="WP_189029186.1">
    <property type="nucleotide sequence ID" value="NZ_BMNE01000003.1"/>
</dbReference>
<evidence type="ECO:0000313" key="3">
    <source>
        <dbReference type="EMBL" id="GGN82873.1"/>
    </source>
</evidence>
<dbReference type="Pfam" id="PF13472">
    <property type="entry name" value="Lipase_GDSL_2"/>
    <property type="match status" value="1"/>
</dbReference>
<dbReference type="EMBL" id="BMNE01000003">
    <property type="protein sequence ID" value="GGN82873.1"/>
    <property type="molecule type" value="Genomic_DNA"/>
</dbReference>
<dbReference type="Gene3D" id="3.40.50.1110">
    <property type="entry name" value="SGNH hydrolase"/>
    <property type="match status" value="1"/>
</dbReference>
<feature type="region of interest" description="Disordered" evidence="1">
    <location>
        <begin position="245"/>
        <end position="274"/>
    </location>
</feature>
<dbReference type="PANTHER" id="PTHR43784:SF2">
    <property type="entry name" value="GDSL-LIKE LIPASE_ACYLHYDROLASE, PUTATIVE (AFU_ORTHOLOGUE AFUA_2G00820)-RELATED"/>
    <property type="match status" value="1"/>
</dbReference>
<dbReference type="SUPFAM" id="SSF52266">
    <property type="entry name" value="SGNH hydrolase"/>
    <property type="match status" value="1"/>
</dbReference>
<dbReference type="Proteomes" id="UP000658127">
    <property type="component" value="Unassembled WGS sequence"/>
</dbReference>
<evidence type="ECO:0000259" key="2">
    <source>
        <dbReference type="Pfam" id="PF13472"/>
    </source>
</evidence>
<name>A0ABQ2KGM9_9NOCA</name>
<keyword evidence="4" id="KW-1185">Reference proteome</keyword>
<protein>
    <submittedName>
        <fullName evidence="3">Lysophospholipase</fullName>
    </submittedName>
</protein>
<feature type="domain" description="SGNH hydrolase-type esterase" evidence="2">
    <location>
        <begin position="15"/>
        <end position="188"/>
    </location>
</feature>
<accession>A0ABQ2KGM9</accession>
<dbReference type="InterPro" id="IPR013830">
    <property type="entry name" value="SGNH_hydro"/>
</dbReference>
<dbReference type="InterPro" id="IPR036514">
    <property type="entry name" value="SGNH_hydro_sf"/>
</dbReference>
<feature type="compositionally biased region" description="Basic and acidic residues" evidence="1">
    <location>
        <begin position="251"/>
        <end position="266"/>
    </location>
</feature>
<dbReference type="InterPro" id="IPR053140">
    <property type="entry name" value="GDSL_Rv0518-like"/>
</dbReference>
<evidence type="ECO:0000256" key="1">
    <source>
        <dbReference type="SAM" id="MobiDB-lite"/>
    </source>
</evidence>
<proteinExistence type="predicted"/>
<dbReference type="CDD" id="cd01832">
    <property type="entry name" value="SGNH_hydrolase_like_1"/>
    <property type="match status" value="1"/>
</dbReference>
<comment type="caution">
    <text evidence="3">The sequence shown here is derived from an EMBL/GenBank/DDBJ whole genome shotgun (WGS) entry which is preliminary data.</text>
</comment>
<evidence type="ECO:0000313" key="4">
    <source>
        <dbReference type="Proteomes" id="UP000658127"/>
    </source>
</evidence>
<sequence>MSDQHSAPVFARYVALGDSQSEGVGDGDDRTGVIGLADRLAASMARANPSLLYANLAVRGKLASQIRHDQLDAAVALRPDVATVIAGMNDLLRPDFDADAVGRHLEAMFEALTAHGATVATLTFPDITRITPLARPIAARTVALNAVIREAAARPGVVVAETCDHAVVTDPRLWSSDRLHASPLGHQRIADALAQALQLPGSDDSWTTPLSPPLPQRHPAAQVGTELRWLATFLGPWLLRRLTGRSSGDGRVAKRPELARFEETADSRASASPR</sequence>
<organism evidence="3 4">
    <name type="scientific">Nocardia rhizosphaerihabitans</name>
    <dbReference type="NCBI Taxonomy" id="1691570"/>
    <lineage>
        <taxon>Bacteria</taxon>
        <taxon>Bacillati</taxon>
        <taxon>Actinomycetota</taxon>
        <taxon>Actinomycetes</taxon>
        <taxon>Mycobacteriales</taxon>
        <taxon>Nocardiaceae</taxon>
        <taxon>Nocardia</taxon>
    </lineage>
</organism>
<reference evidence="4" key="1">
    <citation type="journal article" date="2019" name="Int. J. Syst. Evol. Microbiol.">
        <title>The Global Catalogue of Microorganisms (GCM) 10K type strain sequencing project: providing services to taxonomists for standard genome sequencing and annotation.</title>
        <authorList>
            <consortium name="The Broad Institute Genomics Platform"/>
            <consortium name="The Broad Institute Genome Sequencing Center for Infectious Disease"/>
            <person name="Wu L."/>
            <person name="Ma J."/>
        </authorList>
    </citation>
    <scope>NUCLEOTIDE SEQUENCE [LARGE SCALE GENOMIC DNA]</scope>
    <source>
        <strain evidence="4">CGMCC 4.7329</strain>
    </source>
</reference>
<dbReference type="PANTHER" id="PTHR43784">
    <property type="entry name" value="GDSL-LIKE LIPASE/ACYLHYDROLASE, PUTATIVE (AFU_ORTHOLOGUE AFUA_2G00820)-RELATED"/>
    <property type="match status" value="1"/>
</dbReference>
<gene>
    <name evidence="3" type="ORF">GCM10011610_34740</name>
</gene>